<evidence type="ECO:0000256" key="7">
    <source>
        <dbReference type="ARBA" id="ARBA00023157"/>
    </source>
</evidence>
<dbReference type="SMART" id="SM00921">
    <property type="entry name" value="MHC_II_beta"/>
    <property type="match status" value="1"/>
</dbReference>
<evidence type="ECO:0000259" key="10">
    <source>
        <dbReference type="SMART" id="SM00921"/>
    </source>
</evidence>
<dbReference type="FunFam" id="3.10.320.10:FF:000001">
    <property type="entry name" value="HLA class II histocompatibility antigen, DRB1-1 beta chain"/>
    <property type="match status" value="1"/>
</dbReference>
<sequence length="97" mass="11378">SGVFQMMVKHVCHFINGTEKVRFVDRYIYNRVEFVMLDSDVGHFVGFSPLGEKWAQYWNSNPDIMENSRTAVDWFCRVSYKISLPFLVNRRVPPSPS</sequence>
<evidence type="ECO:0000256" key="1">
    <source>
        <dbReference type="ARBA" id="ARBA00004479"/>
    </source>
</evidence>
<keyword evidence="7" id="KW-1015">Disulfide bond</keyword>
<evidence type="ECO:0000256" key="2">
    <source>
        <dbReference type="ARBA" id="ARBA00022692"/>
    </source>
</evidence>
<dbReference type="InterPro" id="IPR011162">
    <property type="entry name" value="MHC_I/II-like_Ag-recog"/>
</dbReference>
<name>A0A7L2M0F1_9SYLV</name>
<dbReference type="PANTHER" id="PTHR19944">
    <property type="entry name" value="MHC CLASS II-RELATED"/>
    <property type="match status" value="1"/>
</dbReference>
<keyword evidence="6" id="KW-0472">Membrane</keyword>
<evidence type="ECO:0000313" key="12">
    <source>
        <dbReference type="Proteomes" id="UP000527178"/>
    </source>
</evidence>
<dbReference type="AlphaFoldDB" id="A0A7L2M0F1"/>
<evidence type="ECO:0000313" key="11">
    <source>
        <dbReference type="EMBL" id="NXR53124.1"/>
    </source>
</evidence>
<dbReference type="GO" id="GO:0002504">
    <property type="term" value="P:antigen processing and presentation of peptide or polysaccharide antigen via MHC class II"/>
    <property type="evidence" value="ECO:0007669"/>
    <property type="project" value="UniProtKB-KW"/>
</dbReference>
<proteinExistence type="predicted"/>
<dbReference type="InterPro" id="IPR000353">
    <property type="entry name" value="MHC_II_b_N"/>
</dbReference>
<organism evidence="11 12">
    <name type="scientific">Hippolais icterina</name>
    <name type="common">icterine warbler</name>
    <dbReference type="NCBI Taxonomy" id="68497"/>
    <lineage>
        <taxon>Eukaryota</taxon>
        <taxon>Metazoa</taxon>
        <taxon>Chordata</taxon>
        <taxon>Craniata</taxon>
        <taxon>Vertebrata</taxon>
        <taxon>Euteleostomi</taxon>
        <taxon>Archelosauria</taxon>
        <taxon>Archosauria</taxon>
        <taxon>Dinosauria</taxon>
        <taxon>Saurischia</taxon>
        <taxon>Theropoda</taxon>
        <taxon>Coelurosauria</taxon>
        <taxon>Aves</taxon>
        <taxon>Neognathae</taxon>
        <taxon>Neoaves</taxon>
        <taxon>Telluraves</taxon>
        <taxon>Australaves</taxon>
        <taxon>Passeriformes</taxon>
        <taxon>Sylvioidea</taxon>
        <taxon>Sylviidae</taxon>
        <taxon>Acrocephalinae</taxon>
        <taxon>Hippolais</taxon>
    </lineage>
</organism>
<dbReference type="Proteomes" id="UP000527178">
    <property type="component" value="Unassembled WGS sequence"/>
</dbReference>
<feature type="domain" description="MHC class II beta chain N-terminal" evidence="10">
    <location>
        <begin position="10"/>
        <end position="84"/>
    </location>
</feature>
<gene>
    <name evidence="11" type="primary">Hladrb1_2</name>
    <name evidence="11" type="ORF">HIPICT_R05611</name>
</gene>
<dbReference type="EMBL" id="VWYN01020986">
    <property type="protein sequence ID" value="NXR53124.1"/>
    <property type="molecule type" value="Genomic_DNA"/>
</dbReference>
<evidence type="ECO:0000256" key="4">
    <source>
        <dbReference type="ARBA" id="ARBA00022989"/>
    </source>
</evidence>
<dbReference type="SUPFAM" id="SSF54452">
    <property type="entry name" value="MHC antigen-recognition domain"/>
    <property type="match status" value="1"/>
</dbReference>
<evidence type="ECO:0000256" key="9">
    <source>
        <dbReference type="ARBA" id="ARBA00023182"/>
    </source>
</evidence>
<keyword evidence="4" id="KW-1133">Transmembrane helix</keyword>
<dbReference type="InterPro" id="IPR050160">
    <property type="entry name" value="MHC/Immunoglobulin"/>
</dbReference>
<reference evidence="11 12" key="1">
    <citation type="submission" date="2019-09" db="EMBL/GenBank/DDBJ databases">
        <title>Bird 10,000 Genomes (B10K) Project - Family phase.</title>
        <authorList>
            <person name="Zhang G."/>
        </authorList>
    </citation>
    <scope>NUCLEOTIDE SEQUENCE [LARGE SCALE GENOMIC DNA]</scope>
    <source>
        <strain evidence="11">B10K-DU-002-18</strain>
        <tissue evidence="11">Muscle</tissue>
    </source>
</reference>
<dbReference type="PANTHER" id="PTHR19944:SF99">
    <property type="entry name" value="HLA CLASS II HISTOCOMPATIBILITY ANTIGEN, DRB1 BETA CHAIN"/>
    <property type="match status" value="1"/>
</dbReference>
<evidence type="ECO:0000256" key="8">
    <source>
        <dbReference type="ARBA" id="ARBA00023180"/>
    </source>
</evidence>
<dbReference type="Pfam" id="PF00969">
    <property type="entry name" value="MHC_II_beta"/>
    <property type="match status" value="1"/>
</dbReference>
<protein>
    <submittedName>
        <fullName evidence="11">2B14 protein</fullName>
    </submittedName>
</protein>
<keyword evidence="3" id="KW-0391">Immunity</keyword>
<comment type="subcellular location">
    <subcellularLocation>
        <location evidence="1">Membrane</location>
        <topology evidence="1">Single-pass type I membrane protein</topology>
    </subcellularLocation>
</comment>
<dbReference type="InterPro" id="IPR014745">
    <property type="entry name" value="MHC_II_a/b_N"/>
</dbReference>
<evidence type="ECO:0000256" key="3">
    <source>
        <dbReference type="ARBA" id="ARBA00022859"/>
    </source>
</evidence>
<dbReference type="GO" id="GO:0002250">
    <property type="term" value="P:adaptive immune response"/>
    <property type="evidence" value="ECO:0007669"/>
    <property type="project" value="UniProtKB-KW"/>
</dbReference>
<keyword evidence="9" id="KW-0491">MHC II</keyword>
<keyword evidence="8" id="KW-0325">Glycoprotein</keyword>
<accession>A0A7L2M0F1</accession>
<comment type="caution">
    <text evidence="11">The sequence shown here is derived from an EMBL/GenBank/DDBJ whole genome shotgun (WGS) entry which is preliminary data.</text>
</comment>
<keyword evidence="12" id="KW-1185">Reference proteome</keyword>
<keyword evidence="2" id="KW-0812">Transmembrane</keyword>
<evidence type="ECO:0000256" key="5">
    <source>
        <dbReference type="ARBA" id="ARBA00023130"/>
    </source>
</evidence>
<dbReference type="Gene3D" id="3.10.320.10">
    <property type="entry name" value="Class II Histocompatibility Antigen, M Beta Chain, Chain B, domain 1"/>
    <property type="match status" value="1"/>
</dbReference>
<dbReference type="GO" id="GO:0042613">
    <property type="term" value="C:MHC class II protein complex"/>
    <property type="evidence" value="ECO:0007669"/>
    <property type="project" value="UniProtKB-KW"/>
</dbReference>
<evidence type="ECO:0000256" key="6">
    <source>
        <dbReference type="ARBA" id="ARBA00023136"/>
    </source>
</evidence>
<feature type="non-terminal residue" evidence="11">
    <location>
        <position position="1"/>
    </location>
</feature>
<feature type="non-terminal residue" evidence="11">
    <location>
        <position position="97"/>
    </location>
</feature>
<keyword evidence="5" id="KW-1064">Adaptive immunity</keyword>